<dbReference type="EMBL" id="JBEPMN010000006">
    <property type="protein sequence ID" value="MET3661660.1"/>
    <property type="molecule type" value="Genomic_DNA"/>
</dbReference>
<dbReference type="InterPro" id="IPR014710">
    <property type="entry name" value="RmlC-like_jellyroll"/>
</dbReference>
<dbReference type="Pfam" id="PF05962">
    <property type="entry name" value="HutD"/>
    <property type="match status" value="1"/>
</dbReference>
<reference evidence="1 2" key="1">
    <citation type="submission" date="2024-06" db="EMBL/GenBank/DDBJ databases">
        <title>Genomic Encyclopedia of Type Strains, Phase IV (KMG-IV): sequencing the most valuable type-strain genomes for metagenomic binning, comparative biology and taxonomic classification.</title>
        <authorList>
            <person name="Goeker M."/>
        </authorList>
    </citation>
    <scope>NUCLEOTIDE SEQUENCE [LARGE SCALE GENOMIC DNA]</scope>
    <source>
        <strain evidence="1 2">DSM 19730</strain>
    </source>
</reference>
<dbReference type="InterPro" id="IPR010282">
    <property type="entry name" value="Uncharacterised_HutD/Ves"/>
</dbReference>
<name>A0ABV2KM52_9HYPH</name>
<dbReference type="CDD" id="cd20293">
    <property type="entry name" value="cupin_HutD_N"/>
    <property type="match status" value="1"/>
</dbReference>
<proteinExistence type="predicted"/>
<sequence>MKIARRAGHKRMAWKNGQGLTEEVAAFPAGSDVDSFDWRLSIAHVEADGPFSVFAGVDRTIALLDGAGLALDLPERLPESLQGARTVELTQGGAPFAFSGDWTISSRNLGGPTIDLNIMTRRGRCIHEMRRLTLAPGETLTAPGAGWVVFNSPATIEADGQELAIERFDAIALDAGESFSNRNTEAKILLVTISPAA</sequence>
<evidence type="ECO:0000313" key="1">
    <source>
        <dbReference type="EMBL" id="MET3661660.1"/>
    </source>
</evidence>
<dbReference type="PANTHER" id="PTHR37943">
    <property type="entry name" value="PROTEIN VES"/>
    <property type="match status" value="1"/>
</dbReference>
<dbReference type="Proteomes" id="UP001549143">
    <property type="component" value="Unassembled WGS sequence"/>
</dbReference>
<organism evidence="1 2">
    <name type="scientific">Aquamicrobium ahrensii</name>
    <dbReference type="NCBI Taxonomy" id="469551"/>
    <lineage>
        <taxon>Bacteria</taxon>
        <taxon>Pseudomonadati</taxon>
        <taxon>Pseudomonadota</taxon>
        <taxon>Alphaproteobacteria</taxon>
        <taxon>Hyphomicrobiales</taxon>
        <taxon>Phyllobacteriaceae</taxon>
        <taxon>Aquamicrobium</taxon>
    </lineage>
</organism>
<dbReference type="RefSeq" id="WP_354151538.1">
    <property type="nucleotide sequence ID" value="NZ_JBEPMN010000006.1"/>
</dbReference>
<gene>
    <name evidence="1" type="ORF">ABID44_001988</name>
</gene>
<protein>
    <submittedName>
        <fullName evidence="1">Environmental stress-induced protein Ves</fullName>
    </submittedName>
</protein>
<accession>A0ABV2KM52</accession>
<keyword evidence="2" id="KW-1185">Reference proteome</keyword>
<evidence type="ECO:0000313" key="2">
    <source>
        <dbReference type="Proteomes" id="UP001549143"/>
    </source>
</evidence>
<dbReference type="InterPro" id="IPR011051">
    <property type="entry name" value="RmlC_Cupin_sf"/>
</dbReference>
<dbReference type="SUPFAM" id="SSF51182">
    <property type="entry name" value="RmlC-like cupins"/>
    <property type="match status" value="1"/>
</dbReference>
<comment type="caution">
    <text evidence="1">The sequence shown here is derived from an EMBL/GenBank/DDBJ whole genome shotgun (WGS) entry which is preliminary data.</text>
</comment>
<dbReference type="Gene3D" id="2.60.120.10">
    <property type="entry name" value="Jelly Rolls"/>
    <property type="match status" value="1"/>
</dbReference>
<dbReference type="PANTHER" id="PTHR37943:SF1">
    <property type="entry name" value="PROTEIN VES"/>
    <property type="match status" value="1"/>
</dbReference>